<dbReference type="KEGG" id="parq:DSM112329_02429"/>
<evidence type="ECO:0000313" key="2">
    <source>
        <dbReference type="EMBL" id="XAY05572.1"/>
    </source>
</evidence>
<keyword evidence="1" id="KW-0472">Membrane</keyword>
<keyword evidence="1" id="KW-1133">Transmembrane helix</keyword>
<proteinExistence type="predicted"/>
<feature type="transmembrane region" description="Helical" evidence="1">
    <location>
        <begin position="60"/>
        <end position="80"/>
    </location>
</feature>
<reference evidence="2" key="1">
    <citation type="submission" date="2022-12" db="EMBL/GenBank/DDBJ databases">
        <title>Paraconexibacter alkalitolerans sp. nov. and Baekduia alba sp. nov., isolated from soil and emended description of the genera Paraconexibacter (Chun et al., 2020) and Baekduia (An et al., 2020).</title>
        <authorList>
            <person name="Vieira S."/>
            <person name="Huber K.J."/>
            <person name="Geppert A."/>
            <person name="Wolf J."/>
            <person name="Neumann-Schaal M."/>
            <person name="Muesken M."/>
            <person name="Overmann J."/>
        </authorList>
    </citation>
    <scope>NUCLEOTIDE SEQUENCE</scope>
    <source>
        <strain evidence="2">AEG42_29</strain>
    </source>
</reference>
<feature type="transmembrane region" description="Helical" evidence="1">
    <location>
        <begin position="32"/>
        <end position="53"/>
    </location>
</feature>
<dbReference type="RefSeq" id="WP_354702076.1">
    <property type="nucleotide sequence ID" value="NZ_CP114014.1"/>
</dbReference>
<dbReference type="AlphaFoldDB" id="A0AAU7AVC2"/>
<evidence type="ECO:0000256" key="1">
    <source>
        <dbReference type="SAM" id="Phobius"/>
    </source>
</evidence>
<dbReference type="EMBL" id="CP114014">
    <property type="protein sequence ID" value="XAY05572.1"/>
    <property type="molecule type" value="Genomic_DNA"/>
</dbReference>
<feature type="transmembrane region" description="Helical" evidence="1">
    <location>
        <begin position="86"/>
        <end position="103"/>
    </location>
</feature>
<organism evidence="2">
    <name type="scientific">Paraconexibacter sp. AEG42_29</name>
    <dbReference type="NCBI Taxonomy" id="2997339"/>
    <lineage>
        <taxon>Bacteria</taxon>
        <taxon>Bacillati</taxon>
        <taxon>Actinomycetota</taxon>
        <taxon>Thermoleophilia</taxon>
        <taxon>Solirubrobacterales</taxon>
        <taxon>Paraconexibacteraceae</taxon>
        <taxon>Paraconexibacter</taxon>
    </lineage>
</organism>
<name>A0AAU7AVC2_9ACTN</name>
<sequence>MSPRPAIAMILVATLAAPLLVALSGPPAARLAAMLVLIGLAPGAALIGPGSALTPARGGLLAGLSLAISLLIAQGMVSFGGFSPRVATYALAAVCAPLLVVRLRRGTGLAS</sequence>
<protein>
    <submittedName>
        <fullName evidence="2">Uncharacterized protein</fullName>
    </submittedName>
</protein>
<keyword evidence="1" id="KW-0812">Transmembrane</keyword>
<gene>
    <name evidence="2" type="ORF">DSM112329_02429</name>
</gene>
<accession>A0AAU7AVC2</accession>